<protein>
    <submittedName>
        <fullName evidence="7">FIG005773: conserved membrane protein ML1361</fullName>
    </submittedName>
</protein>
<dbReference type="NCBIfam" id="NF040608">
    <property type="entry name" value="division_SteA"/>
    <property type="match status" value="1"/>
</dbReference>
<keyword evidence="4" id="KW-0067">ATP-binding</keyword>
<evidence type="ECO:0000313" key="7">
    <source>
        <dbReference type="EMBL" id="CAA9381151.1"/>
    </source>
</evidence>
<evidence type="ECO:0000256" key="4">
    <source>
        <dbReference type="ARBA" id="ARBA00022840"/>
    </source>
</evidence>
<proteinExistence type="predicted"/>
<reference evidence="7" key="1">
    <citation type="submission" date="2020-02" db="EMBL/GenBank/DDBJ databases">
        <authorList>
            <person name="Meier V. D."/>
        </authorList>
    </citation>
    <scope>NUCLEOTIDE SEQUENCE</scope>
    <source>
        <strain evidence="7">AVDCRST_MAG21</strain>
    </source>
</reference>
<dbReference type="GO" id="GO:0016301">
    <property type="term" value="F:kinase activity"/>
    <property type="evidence" value="ECO:0007669"/>
    <property type="project" value="UniProtKB-KW"/>
</dbReference>
<keyword evidence="5" id="KW-0812">Transmembrane</keyword>
<feature type="domain" description="SteA-like C-terminal" evidence="6">
    <location>
        <begin position="335"/>
        <end position="384"/>
    </location>
</feature>
<sequence length="393" mass="41704">MKLSPMRRTRGRRDAAVIGAARLDRRTMSLVQRLRPGDIAVIDHVDLDRAAAVALLDAQVAAVVNVAPSISGRYPNLGPQLLVEAGVCLLDDVGSDVFTALDEGDSLRLLGDTVYVGEDPVAVGVRQDADSVAASMAASRQGMASRLEALSVNVVEHLRRNQQQLLDAEGVPSTTVLLQHRPVVVVLRAFDHQGDLRGLKTFIRENKPVLIGVDGGADVLVTAGHRPDVVVTSGDGVSENALRRAGEVVGHSTASGSGGDLQWLDELNIPYRAMVGSGTSEDAAILLAHAGGASLIVMVGSHTSLVEFMDKGRSGMASSFLTRTAAGSRLVDAAAVSQLYRHRVRGWLVLLLLLLGVAAVLAAVATTPVGQGWYDDVSGWLRRLLESLQRYRE</sequence>
<evidence type="ECO:0000256" key="5">
    <source>
        <dbReference type="SAM" id="Phobius"/>
    </source>
</evidence>
<dbReference type="InterPro" id="IPR047795">
    <property type="entry name" value="Put_SteA-like"/>
</dbReference>
<dbReference type="AlphaFoldDB" id="A0A6J4NCQ3"/>
<evidence type="ECO:0000259" key="6">
    <source>
        <dbReference type="Pfam" id="PF12555"/>
    </source>
</evidence>
<feature type="transmembrane region" description="Helical" evidence="5">
    <location>
        <begin position="347"/>
        <end position="365"/>
    </location>
</feature>
<keyword evidence="5" id="KW-1133">Transmembrane helix</keyword>
<dbReference type="InterPro" id="IPR036759">
    <property type="entry name" value="TPK_catalytic_sf"/>
</dbReference>
<dbReference type="GO" id="GO:0004788">
    <property type="term" value="F:thiamine diphosphokinase activity"/>
    <property type="evidence" value="ECO:0007669"/>
    <property type="project" value="InterPro"/>
</dbReference>
<organism evidence="7">
    <name type="scientific">uncultured Nocardioidaceae bacterium</name>
    <dbReference type="NCBI Taxonomy" id="253824"/>
    <lineage>
        <taxon>Bacteria</taxon>
        <taxon>Bacillati</taxon>
        <taxon>Actinomycetota</taxon>
        <taxon>Actinomycetes</taxon>
        <taxon>Propionibacteriales</taxon>
        <taxon>Nocardioidaceae</taxon>
        <taxon>environmental samples</taxon>
    </lineage>
</organism>
<keyword evidence="2" id="KW-0547">Nucleotide-binding</keyword>
<keyword evidence="1" id="KW-0808">Transferase</keyword>
<evidence type="ECO:0000256" key="2">
    <source>
        <dbReference type="ARBA" id="ARBA00022741"/>
    </source>
</evidence>
<gene>
    <name evidence="7" type="ORF">AVDCRST_MAG21-1704</name>
</gene>
<name>A0A6J4NCQ3_9ACTN</name>
<keyword evidence="3" id="KW-0418">Kinase</keyword>
<evidence type="ECO:0000256" key="3">
    <source>
        <dbReference type="ARBA" id="ARBA00022777"/>
    </source>
</evidence>
<accession>A0A6J4NCQ3</accession>
<dbReference type="GO" id="GO:0009229">
    <property type="term" value="P:thiamine diphosphate biosynthetic process"/>
    <property type="evidence" value="ECO:0007669"/>
    <property type="project" value="InterPro"/>
</dbReference>
<dbReference type="GO" id="GO:0005524">
    <property type="term" value="F:ATP binding"/>
    <property type="evidence" value="ECO:0007669"/>
    <property type="project" value="UniProtKB-KW"/>
</dbReference>
<evidence type="ECO:0000256" key="1">
    <source>
        <dbReference type="ARBA" id="ARBA00022679"/>
    </source>
</evidence>
<keyword evidence="5" id="KW-0472">Membrane</keyword>
<dbReference type="SUPFAM" id="SSF63999">
    <property type="entry name" value="Thiamin pyrophosphokinase, catalytic domain"/>
    <property type="match status" value="1"/>
</dbReference>
<dbReference type="Pfam" id="PF12555">
    <property type="entry name" value="SteA-like_C"/>
    <property type="match status" value="1"/>
</dbReference>
<dbReference type="EMBL" id="CADCUL010000151">
    <property type="protein sequence ID" value="CAA9381151.1"/>
    <property type="molecule type" value="Genomic_DNA"/>
</dbReference>
<dbReference type="InterPro" id="IPR022215">
    <property type="entry name" value="SteA-like_C"/>
</dbReference>